<keyword evidence="5" id="KW-1185">Reference proteome</keyword>
<reference evidence="4 5" key="1">
    <citation type="submission" date="2024-06" db="EMBL/GenBank/DDBJ databases">
        <title>Chitinophaga defluvii sp. nov., isolated from municipal sewage.</title>
        <authorList>
            <person name="Zhang L."/>
        </authorList>
    </citation>
    <scope>NUCLEOTIDE SEQUENCE [LARGE SCALE GENOMIC DNA]</scope>
    <source>
        <strain evidence="4 5">H8</strain>
    </source>
</reference>
<dbReference type="InterPro" id="IPR032508">
    <property type="entry name" value="FecR_C"/>
</dbReference>
<keyword evidence="1" id="KW-0812">Transmembrane</keyword>
<organism evidence="4 5">
    <name type="scientific">Chitinophaga defluvii</name>
    <dbReference type="NCBI Taxonomy" id="3163343"/>
    <lineage>
        <taxon>Bacteria</taxon>
        <taxon>Pseudomonadati</taxon>
        <taxon>Bacteroidota</taxon>
        <taxon>Chitinophagia</taxon>
        <taxon>Chitinophagales</taxon>
        <taxon>Chitinophagaceae</taxon>
        <taxon>Chitinophaga</taxon>
    </lineage>
</organism>
<protein>
    <submittedName>
        <fullName evidence="4">FecR domain-containing protein</fullName>
    </submittedName>
</protein>
<keyword evidence="1" id="KW-0472">Membrane</keyword>
<evidence type="ECO:0000313" key="5">
    <source>
        <dbReference type="Proteomes" id="UP001549749"/>
    </source>
</evidence>
<evidence type="ECO:0000256" key="1">
    <source>
        <dbReference type="SAM" id="Phobius"/>
    </source>
</evidence>
<dbReference type="InterPro" id="IPR012373">
    <property type="entry name" value="Ferrdict_sens_TM"/>
</dbReference>
<dbReference type="RefSeq" id="WP_354662923.1">
    <property type="nucleotide sequence ID" value="NZ_JBEXAC010000002.1"/>
</dbReference>
<evidence type="ECO:0000313" key="4">
    <source>
        <dbReference type="EMBL" id="MET7000363.1"/>
    </source>
</evidence>
<dbReference type="PANTHER" id="PTHR30273">
    <property type="entry name" value="PERIPLASMIC SIGNAL SENSOR AND SIGMA FACTOR ACTIVATOR FECR-RELATED"/>
    <property type="match status" value="1"/>
</dbReference>
<evidence type="ECO:0000259" key="3">
    <source>
        <dbReference type="Pfam" id="PF16344"/>
    </source>
</evidence>
<dbReference type="Gene3D" id="2.60.120.1440">
    <property type="match status" value="1"/>
</dbReference>
<dbReference type="Gene3D" id="3.55.50.30">
    <property type="match status" value="1"/>
</dbReference>
<dbReference type="Pfam" id="PF16344">
    <property type="entry name" value="FecR_C"/>
    <property type="match status" value="1"/>
</dbReference>
<gene>
    <name evidence="4" type="ORF">ABR189_23430</name>
</gene>
<proteinExistence type="predicted"/>
<feature type="transmembrane region" description="Helical" evidence="1">
    <location>
        <begin position="95"/>
        <end position="115"/>
    </location>
</feature>
<dbReference type="EMBL" id="JBEXAC010000002">
    <property type="protein sequence ID" value="MET7000363.1"/>
    <property type="molecule type" value="Genomic_DNA"/>
</dbReference>
<comment type="caution">
    <text evidence="4">The sequence shown here is derived from an EMBL/GenBank/DDBJ whole genome shotgun (WGS) entry which is preliminary data.</text>
</comment>
<accession>A0ABV2TBF0</accession>
<dbReference type="InterPro" id="IPR006860">
    <property type="entry name" value="FecR"/>
</dbReference>
<feature type="domain" description="FecR protein" evidence="2">
    <location>
        <begin position="203"/>
        <end position="289"/>
    </location>
</feature>
<sequence length="399" mass="44765">MQQSQAYYKELLSGFIQERITPEEVKELYAWIQQEPDLYAALMNEPDMLVLLEEMAEASSAHMQASTDLRIREQLLTLETSQRGNKGIYRVIRNWWWAAAVLVIGIAVGVTITLGRKQSAVIVEQRPTTDVTAPTANRATIKMADGRTLSLDSLAKGVLAQQGDIKLVKLEDGQIAYQDATSGKLQEHVSYNTLNNPYGSRVVDVTLSDGSRVWLNAGSSLTYPVAFVGQDRKVTVNGEAYFEVKHDASKPFYVTKAALDIKVLGTRFNVNAYDDEQDMKITLLEGAVQLTQHAQSLLLKPGQQVIAGDNHLKINDKANLDVVMAWKNGWFNFDQVPLQEVMRQLARWYDVEVEYQGDMATRKFSGEIQRELNLSEVLEGLQDIGLHFTISAKKLRIMP</sequence>
<dbReference type="PANTHER" id="PTHR30273:SF2">
    <property type="entry name" value="PROTEIN FECR"/>
    <property type="match status" value="1"/>
</dbReference>
<dbReference type="Proteomes" id="UP001549749">
    <property type="component" value="Unassembled WGS sequence"/>
</dbReference>
<keyword evidence="1" id="KW-1133">Transmembrane helix</keyword>
<name>A0ABV2TBF0_9BACT</name>
<evidence type="ECO:0000259" key="2">
    <source>
        <dbReference type="Pfam" id="PF04773"/>
    </source>
</evidence>
<feature type="domain" description="Protein FecR C-terminal" evidence="3">
    <location>
        <begin position="331"/>
        <end position="395"/>
    </location>
</feature>
<dbReference type="Pfam" id="PF04773">
    <property type="entry name" value="FecR"/>
    <property type="match status" value="1"/>
</dbReference>